<keyword evidence="3" id="KW-1185">Reference proteome</keyword>
<gene>
    <name evidence="2" type="ORF">HMPREF9442_00299</name>
</gene>
<accession>F3QQ61</accession>
<dbReference type="Proteomes" id="UP000005546">
    <property type="component" value="Unassembled WGS sequence"/>
</dbReference>
<feature type="region of interest" description="Disordered" evidence="1">
    <location>
        <begin position="50"/>
        <end position="79"/>
    </location>
</feature>
<dbReference type="STRING" id="762982.HMPREF9442_00299"/>
<reference evidence="2 3" key="1">
    <citation type="submission" date="2011-02" db="EMBL/GenBank/DDBJ databases">
        <authorList>
            <person name="Weinstock G."/>
            <person name="Sodergren E."/>
            <person name="Clifton S."/>
            <person name="Fulton L."/>
            <person name="Fulton B."/>
            <person name="Courtney L."/>
            <person name="Fronick C."/>
            <person name="Harrison M."/>
            <person name="Strong C."/>
            <person name="Farmer C."/>
            <person name="Delahaunty K."/>
            <person name="Markovic C."/>
            <person name="Hall O."/>
            <person name="Minx P."/>
            <person name="Tomlinson C."/>
            <person name="Mitreva M."/>
            <person name="Hou S."/>
            <person name="Chen J."/>
            <person name="Wollam A."/>
            <person name="Pepin K.H."/>
            <person name="Johnson M."/>
            <person name="Bhonagiri V."/>
            <person name="Zhang X."/>
            <person name="Suruliraj S."/>
            <person name="Warren W."/>
            <person name="Chinwalla A."/>
            <person name="Mardis E.R."/>
            <person name="Wilson R.K."/>
        </authorList>
    </citation>
    <scope>NUCLEOTIDE SEQUENCE [LARGE SCALE GENOMIC DNA]</scope>
    <source>
        <strain evidence="2 3">YIT 11841</strain>
    </source>
</reference>
<proteinExistence type="predicted"/>
<organism evidence="2 3">
    <name type="scientific">Paraprevotella xylaniphila YIT 11841</name>
    <dbReference type="NCBI Taxonomy" id="762982"/>
    <lineage>
        <taxon>Bacteria</taxon>
        <taxon>Pseudomonadati</taxon>
        <taxon>Bacteroidota</taxon>
        <taxon>Bacteroidia</taxon>
        <taxon>Bacteroidales</taxon>
        <taxon>Prevotellaceae</taxon>
        <taxon>Paraprevotella</taxon>
    </lineage>
</organism>
<dbReference type="EMBL" id="AFBR01000008">
    <property type="protein sequence ID" value="EGG57352.1"/>
    <property type="molecule type" value="Genomic_DNA"/>
</dbReference>
<dbReference type="eggNOG" id="ENOG502ZK9S">
    <property type="taxonomic scope" value="Bacteria"/>
</dbReference>
<dbReference type="RefSeq" id="WP_008624447.1">
    <property type="nucleotide sequence ID" value="NZ_GL883812.1"/>
</dbReference>
<evidence type="ECO:0000313" key="3">
    <source>
        <dbReference type="Proteomes" id="UP000005546"/>
    </source>
</evidence>
<evidence type="ECO:0000313" key="2">
    <source>
        <dbReference type="EMBL" id="EGG57352.1"/>
    </source>
</evidence>
<feature type="compositionally biased region" description="Basic and acidic residues" evidence="1">
    <location>
        <begin position="63"/>
        <end position="72"/>
    </location>
</feature>
<sequence length="147" mass="16344">MHKTVIYNAEKTIRFRCWSRKGYAIFRSLHSHVTIGRVCKSIADSALSKDKNTMNLGNGSRGSDTRTQKEEEAQPPEGSPELLSILFLFPASGLSAAIKLTNIPEATATYSHLFVIHTTGVTKEPHHIHRDAHGFSSSLRSFYTCLL</sequence>
<name>F3QQ61_9BACT</name>
<evidence type="ECO:0000256" key="1">
    <source>
        <dbReference type="SAM" id="MobiDB-lite"/>
    </source>
</evidence>
<protein>
    <submittedName>
        <fullName evidence="2">Uncharacterized protein</fullName>
    </submittedName>
</protein>
<feature type="compositionally biased region" description="Polar residues" evidence="1">
    <location>
        <begin position="53"/>
        <end position="62"/>
    </location>
</feature>
<dbReference type="HOGENOM" id="CLU_1766225_0_0_10"/>
<comment type="caution">
    <text evidence="2">The sequence shown here is derived from an EMBL/GenBank/DDBJ whole genome shotgun (WGS) entry which is preliminary data.</text>
</comment>
<dbReference type="AlphaFoldDB" id="F3QQ61"/>